<dbReference type="RefSeq" id="WP_008058522.1">
    <property type="nucleotide sequence ID" value="NZ_AFHG01000029.1"/>
</dbReference>
<sequence length="137" mass="15132">MRELLFTPIPITVWQMLCLLAFAGFIGWVVAVTLHYDRVDETLCQLHATDPAPNTAPALTVVLDTLSGLFTAHRELMWRHAVLKGKPRDGSVSLTSTAALARAYTVLRAHGRTPSTAEWPADLRERATDEPLRSAAR</sequence>
<keyword evidence="2" id="KW-1133">Transmembrane helix</keyword>
<accession>F5R882</accession>
<protein>
    <submittedName>
        <fullName evidence="3">Uncharacterized protein</fullName>
    </submittedName>
</protein>
<keyword evidence="4" id="KW-1185">Reference proteome</keyword>
<feature type="compositionally biased region" description="Basic and acidic residues" evidence="1">
    <location>
        <begin position="121"/>
        <end position="137"/>
    </location>
</feature>
<evidence type="ECO:0000313" key="3">
    <source>
        <dbReference type="EMBL" id="EGK73340.1"/>
    </source>
</evidence>
<feature type="region of interest" description="Disordered" evidence="1">
    <location>
        <begin position="117"/>
        <end position="137"/>
    </location>
</feature>
<dbReference type="EMBL" id="AFHG01000029">
    <property type="protein sequence ID" value="EGK73340.1"/>
    <property type="molecule type" value="Genomic_DNA"/>
</dbReference>
<evidence type="ECO:0000256" key="1">
    <source>
        <dbReference type="SAM" id="MobiDB-lite"/>
    </source>
</evidence>
<evidence type="ECO:0000256" key="2">
    <source>
        <dbReference type="SAM" id="Phobius"/>
    </source>
</evidence>
<gene>
    <name evidence="3" type="ORF">METUNv1_00518</name>
</gene>
<feature type="transmembrane region" description="Helical" evidence="2">
    <location>
        <begin position="12"/>
        <end position="36"/>
    </location>
</feature>
<keyword evidence="2" id="KW-0472">Membrane</keyword>
<evidence type="ECO:0000313" key="4">
    <source>
        <dbReference type="Proteomes" id="UP000005019"/>
    </source>
</evidence>
<proteinExistence type="predicted"/>
<dbReference type="Proteomes" id="UP000005019">
    <property type="component" value="Unassembled WGS sequence"/>
</dbReference>
<dbReference type="STRING" id="1000565.METUNv1_00518"/>
<comment type="caution">
    <text evidence="3">The sequence shown here is derived from an EMBL/GenBank/DDBJ whole genome shotgun (WGS) entry which is preliminary data.</text>
</comment>
<name>F5R882_METUF</name>
<keyword evidence="2" id="KW-0812">Transmembrane</keyword>
<reference evidence="3 4" key="1">
    <citation type="journal article" date="2011" name="J. Bacteriol.">
        <title>Genome sequence of Methyloversatilis universalis FAM5T, a methylotrophic representative of the order Rhodocyclales.</title>
        <authorList>
            <person name="Kittichotirat W."/>
            <person name="Good N.M."/>
            <person name="Hall R."/>
            <person name="Bringel F."/>
            <person name="Lajus A."/>
            <person name="Medigue C."/>
            <person name="Smalley N.E."/>
            <person name="Beck D."/>
            <person name="Bumgarner R."/>
            <person name="Vuilleumier S."/>
            <person name="Kalyuzhnaya M.G."/>
        </authorList>
    </citation>
    <scope>NUCLEOTIDE SEQUENCE [LARGE SCALE GENOMIC DNA]</scope>
    <source>
        <strain evidence="4">ATCC BAA-1314 / JCM 13912 / FAM5</strain>
    </source>
</reference>
<organism evidence="3 4">
    <name type="scientific">Methyloversatilis universalis (strain ATCC BAA-1314 / DSM 25237 / JCM 13912 / CCUG 52030 / FAM5)</name>
    <dbReference type="NCBI Taxonomy" id="1000565"/>
    <lineage>
        <taxon>Bacteria</taxon>
        <taxon>Pseudomonadati</taxon>
        <taxon>Pseudomonadota</taxon>
        <taxon>Betaproteobacteria</taxon>
        <taxon>Nitrosomonadales</taxon>
        <taxon>Sterolibacteriaceae</taxon>
        <taxon>Methyloversatilis</taxon>
    </lineage>
</organism>
<dbReference type="AlphaFoldDB" id="F5R882"/>